<evidence type="ECO:0000256" key="3">
    <source>
        <dbReference type="ARBA" id="ARBA00022771"/>
    </source>
</evidence>
<dbReference type="Proteomes" id="UP000748756">
    <property type="component" value="Unassembled WGS sequence"/>
</dbReference>
<evidence type="ECO:0000259" key="7">
    <source>
        <dbReference type="PROSITE" id="PS50157"/>
    </source>
</evidence>
<keyword evidence="3 5" id="KW-0863">Zinc-finger</keyword>
<organism evidence="8 9">
    <name type="scientific">Linnemannia schmuckeri</name>
    <dbReference type="NCBI Taxonomy" id="64567"/>
    <lineage>
        <taxon>Eukaryota</taxon>
        <taxon>Fungi</taxon>
        <taxon>Fungi incertae sedis</taxon>
        <taxon>Mucoromycota</taxon>
        <taxon>Mortierellomycotina</taxon>
        <taxon>Mortierellomycetes</taxon>
        <taxon>Mortierellales</taxon>
        <taxon>Mortierellaceae</taxon>
        <taxon>Linnemannia</taxon>
    </lineage>
</organism>
<feature type="domain" description="C2H2-type" evidence="7">
    <location>
        <begin position="10"/>
        <end position="37"/>
    </location>
</feature>
<dbReference type="InterPro" id="IPR036236">
    <property type="entry name" value="Znf_C2H2_sf"/>
</dbReference>
<proteinExistence type="predicted"/>
<gene>
    <name evidence="8" type="ORF">BG015_006941</name>
</gene>
<feature type="compositionally biased region" description="Low complexity" evidence="6">
    <location>
        <begin position="145"/>
        <end position="166"/>
    </location>
</feature>
<feature type="compositionally biased region" description="Low complexity" evidence="6">
    <location>
        <begin position="562"/>
        <end position="572"/>
    </location>
</feature>
<evidence type="ECO:0000256" key="5">
    <source>
        <dbReference type="PROSITE-ProRule" id="PRU00042"/>
    </source>
</evidence>
<comment type="caution">
    <text evidence="8">The sequence shown here is derived from an EMBL/GenBank/DDBJ whole genome shotgun (WGS) entry which is preliminary data.</text>
</comment>
<feature type="compositionally biased region" description="Low complexity" evidence="6">
    <location>
        <begin position="87"/>
        <end position="102"/>
    </location>
</feature>
<feature type="compositionally biased region" description="Basic and acidic residues" evidence="6">
    <location>
        <begin position="183"/>
        <end position="193"/>
    </location>
</feature>
<protein>
    <recommendedName>
        <fullName evidence="7">C2H2-type domain-containing protein</fullName>
    </recommendedName>
</protein>
<dbReference type="PROSITE" id="PS50157">
    <property type="entry name" value="ZINC_FINGER_C2H2_2"/>
    <property type="match status" value="1"/>
</dbReference>
<evidence type="ECO:0000256" key="2">
    <source>
        <dbReference type="ARBA" id="ARBA00022737"/>
    </source>
</evidence>
<feature type="compositionally biased region" description="Polar residues" evidence="6">
    <location>
        <begin position="226"/>
        <end position="251"/>
    </location>
</feature>
<feature type="region of interest" description="Disordered" evidence="6">
    <location>
        <begin position="34"/>
        <end position="592"/>
    </location>
</feature>
<dbReference type="AlphaFoldDB" id="A0A9P5RZ72"/>
<feature type="compositionally biased region" description="Basic and acidic residues" evidence="6">
    <location>
        <begin position="612"/>
        <end position="623"/>
    </location>
</feature>
<dbReference type="InterPro" id="IPR013087">
    <property type="entry name" value="Znf_C2H2_type"/>
</dbReference>
<feature type="compositionally biased region" description="Polar residues" evidence="6">
    <location>
        <begin position="500"/>
        <end position="511"/>
    </location>
</feature>
<keyword evidence="1" id="KW-0479">Metal-binding</keyword>
<dbReference type="Gene3D" id="3.30.160.60">
    <property type="entry name" value="Classic Zinc Finger"/>
    <property type="match status" value="1"/>
</dbReference>
<keyword evidence="4" id="KW-0862">Zinc</keyword>
<keyword evidence="2" id="KW-0677">Repeat</keyword>
<dbReference type="SUPFAM" id="SSF57667">
    <property type="entry name" value="beta-beta-alpha zinc fingers"/>
    <property type="match status" value="1"/>
</dbReference>
<sequence length="712" mass="76793">MRTHWRIKPYSCPECHRNFVRQDALTRHLRLDFGHNRCSGYPGPLPGNADQGEKDGDEDEEDMMEDDEDFPDPDAEDQNTGNDSKPTSKSATNTTGSATTAAGVKGDPSPALPSPTSPTAVSNKAKAASTPGASDQERERSLTISTAAANANASAVYTVAASSASATKETHPTLRTSDLTQSKFDKEDQERSPHARHSSSATPMSFVHLADRPVATPEGGKEVSGQPHSRSYSHSAYNYGPTTPLTIQTGNMPMRPTKHLERRATAPVAREGESWLGHAQGQGYAQEPVSSPVDEYPRGGPGYGGYRHDMDRPRSATHLPPDYPTSPKDIRRSPGPQSAQGEWHTRSGPPSAHWGWSNPPPSSQDARLRHPTWSSSSSLPSHSQDPSSMQPPHSPAESWSRGHPPSSPHDDPRKSSIRAMSRYGSSPYPIPDHGSGGAERHHRGSSGPMSPAGPMRSSDPYRRSTATAEMDRVGSWNEQRSRSFHGAEGMQDPRSRYESAGSNLPPASSAMSAGRSPIAADATSSSLVSERSHSVSGMVGVERLYPATSIGGGSFHEREHPSGSIPSPIKSSMAAGDLNGRDYRPTRSQSMMDYDADRMAAAAMRRSRYAGDPKVMLREERRSMSPPGHRLPIIDTSRSYEGGGPRYPYSAGAERPPSGPGPAMEGGSYSSREEMDEMQTRRRDEGGVPNSGGYYDEHGPRSATFQRAPHGY</sequence>
<reference evidence="8" key="1">
    <citation type="journal article" date="2020" name="Fungal Divers.">
        <title>Resolving the Mortierellaceae phylogeny through synthesis of multi-gene phylogenetics and phylogenomics.</title>
        <authorList>
            <person name="Vandepol N."/>
            <person name="Liber J."/>
            <person name="Desiro A."/>
            <person name="Na H."/>
            <person name="Kennedy M."/>
            <person name="Barry K."/>
            <person name="Grigoriev I.V."/>
            <person name="Miller A.N."/>
            <person name="O'Donnell K."/>
            <person name="Stajich J.E."/>
            <person name="Bonito G."/>
        </authorList>
    </citation>
    <scope>NUCLEOTIDE SEQUENCE</scope>
    <source>
        <strain evidence="8">NRRL 6426</strain>
    </source>
</reference>
<dbReference type="FunFam" id="3.30.160.60:FF:000100">
    <property type="entry name" value="Zinc finger 45-like"/>
    <property type="match status" value="1"/>
</dbReference>
<feature type="region of interest" description="Disordered" evidence="6">
    <location>
        <begin position="612"/>
        <end position="712"/>
    </location>
</feature>
<dbReference type="EMBL" id="JAAAUQ010000341">
    <property type="protein sequence ID" value="KAF9151231.1"/>
    <property type="molecule type" value="Genomic_DNA"/>
</dbReference>
<feature type="compositionally biased region" description="Acidic residues" evidence="6">
    <location>
        <begin position="55"/>
        <end position="77"/>
    </location>
</feature>
<evidence type="ECO:0000256" key="4">
    <source>
        <dbReference type="ARBA" id="ARBA00022833"/>
    </source>
</evidence>
<accession>A0A9P5RZ72</accession>
<evidence type="ECO:0000313" key="9">
    <source>
        <dbReference type="Proteomes" id="UP000748756"/>
    </source>
</evidence>
<evidence type="ECO:0000256" key="6">
    <source>
        <dbReference type="SAM" id="MobiDB-lite"/>
    </source>
</evidence>
<dbReference type="GO" id="GO:0008270">
    <property type="term" value="F:zinc ion binding"/>
    <property type="evidence" value="ECO:0007669"/>
    <property type="project" value="UniProtKB-KW"/>
</dbReference>
<feature type="compositionally biased region" description="Low complexity" evidence="6">
    <location>
        <begin position="374"/>
        <end position="388"/>
    </location>
</feature>
<evidence type="ECO:0000256" key="1">
    <source>
        <dbReference type="ARBA" id="ARBA00022723"/>
    </source>
</evidence>
<name>A0A9P5RZ72_9FUNG</name>
<evidence type="ECO:0000313" key="8">
    <source>
        <dbReference type="EMBL" id="KAF9151231.1"/>
    </source>
</evidence>
<dbReference type="OrthoDB" id="4748970at2759"/>
<keyword evidence="9" id="KW-1185">Reference proteome</keyword>
<feature type="compositionally biased region" description="Polar residues" evidence="6">
    <location>
        <begin position="173"/>
        <end position="182"/>
    </location>
</feature>